<dbReference type="EMBL" id="KP686076">
    <property type="protein sequence ID" value="AKL82395.1"/>
    <property type="molecule type" value="Genomic_DNA"/>
</dbReference>
<protein>
    <submittedName>
        <fullName evidence="1">Uncharacterized protein</fullName>
    </submittedName>
</protein>
<keyword evidence="1" id="KW-0150">Chloroplast</keyword>
<reference evidence="1" key="1">
    <citation type="journal article" date="2015" name="J. Eukaryot. Microbiol.">
        <title>Chloroplast Genome Evolution in the Euglenaceae.</title>
        <authorList>
            <person name="Bennett M.S."/>
            <person name="Triemer R.E."/>
        </authorList>
    </citation>
    <scope>NUCLEOTIDE SEQUENCE</scope>
    <source>
        <strain evidence="1">SAG 1224-5/15</strain>
    </source>
</reference>
<geneLocation type="chloroplast" evidence="1"/>
<dbReference type="Gene3D" id="3.40.1310.20">
    <property type="match status" value="1"/>
</dbReference>
<accession>A0A0G3VQZ1</accession>
<proteinExistence type="predicted"/>
<organism evidence="1">
    <name type="scientific">Euglena gracilis var. bacillaris</name>
    <dbReference type="NCBI Taxonomy" id="158060"/>
    <lineage>
        <taxon>Eukaryota</taxon>
        <taxon>Discoba</taxon>
        <taxon>Euglenozoa</taxon>
        <taxon>Euglenida</taxon>
        <taxon>Spirocuta</taxon>
        <taxon>Euglenophyceae</taxon>
        <taxon>Euglenales</taxon>
        <taxon>Euglenaceae</taxon>
        <taxon>Euglena</taxon>
    </lineage>
</organism>
<keyword evidence="1" id="KW-0934">Plastid</keyword>
<sequence length="176" mass="20815">MYIYRINLFLVRIVKILSYIVGRDYLKGRTANFYAYIKVDKRLDTRSTRFLDLRLKKDCEEVTVCGNYSAAKSEEYSIDYIIKMVLSQRAYGIQDFTDSLVISPCLSVKLDDHYQMLSLWNRMIKLAEKGNIFKALSLLKKERPDYYIKKFVAIKKNLNAIFMSFKNDKKLNREVL</sequence>
<evidence type="ECO:0000313" key="1">
    <source>
        <dbReference type="EMBL" id="AKL82395.1"/>
    </source>
</evidence>
<name>A0A0G3VQZ1_EUGGR</name>
<dbReference type="AlphaFoldDB" id="A0A0G3VQZ1"/>